<keyword evidence="7" id="KW-0376">Hydrogen peroxide</keyword>
<evidence type="ECO:0000256" key="8">
    <source>
        <dbReference type="ARBA" id="ARBA00049145"/>
    </source>
</evidence>
<dbReference type="InterPro" id="IPR000763">
    <property type="entry name" value="Catalase_peroxidase"/>
</dbReference>
<dbReference type="PANTHER" id="PTHR30555">
    <property type="entry name" value="HYDROPEROXIDASE I, BIFUNCTIONAL CATALASE-PEROXIDASE"/>
    <property type="match status" value="1"/>
</dbReference>
<name>A0A836CGB9_9STRA</name>
<keyword evidence="6" id="KW-0408">Iron</keyword>
<comment type="cofactor">
    <cofactor evidence="1">
        <name>heme b</name>
        <dbReference type="ChEBI" id="CHEBI:60344"/>
    </cofactor>
</comment>
<dbReference type="CDD" id="cd00314">
    <property type="entry name" value="plant_peroxidase_like"/>
    <property type="match status" value="1"/>
</dbReference>
<dbReference type="GO" id="GO:0004096">
    <property type="term" value="F:catalase activity"/>
    <property type="evidence" value="ECO:0007669"/>
    <property type="project" value="InterPro"/>
</dbReference>
<reference evidence="11" key="1">
    <citation type="submission" date="2021-02" db="EMBL/GenBank/DDBJ databases">
        <title>First Annotated Genome of the Yellow-green Alga Tribonema minus.</title>
        <authorList>
            <person name="Mahan K.M."/>
        </authorList>
    </citation>
    <scope>NUCLEOTIDE SEQUENCE</scope>
    <source>
        <strain evidence="11">UTEX B ZZ1240</strain>
    </source>
</reference>
<dbReference type="GO" id="GO:0005829">
    <property type="term" value="C:cytosol"/>
    <property type="evidence" value="ECO:0007669"/>
    <property type="project" value="TreeGrafter"/>
</dbReference>
<dbReference type="GO" id="GO:0042744">
    <property type="term" value="P:hydrogen peroxide catabolic process"/>
    <property type="evidence" value="ECO:0007669"/>
    <property type="project" value="UniProtKB-KW"/>
</dbReference>
<dbReference type="PROSITE" id="PS00435">
    <property type="entry name" value="PEROXIDASE_1"/>
    <property type="match status" value="1"/>
</dbReference>
<evidence type="ECO:0000256" key="2">
    <source>
        <dbReference type="ARBA" id="ARBA00022559"/>
    </source>
</evidence>
<evidence type="ECO:0000259" key="10">
    <source>
        <dbReference type="PROSITE" id="PS50873"/>
    </source>
</evidence>
<evidence type="ECO:0000256" key="9">
    <source>
        <dbReference type="SAM" id="SignalP"/>
    </source>
</evidence>
<keyword evidence="9" id="KW-0732">Signal</keyword>
<dbReference type="InterPro" id="IPR019794">
    <property type="entry name" value="Peroxidases_AS"/>
</dbReference>
<dbReference type="PROSITE" id="PS50873">
    <property type="entry name" value="PEROXIDASE_4"/>
    <property type="match status" value="2"/>
</dbReference>
<evidence type="ECO:0000256" key="6">
    <source>
        <dbReference type="ARBA" id="ARBA00023004"/>
    </source>
</evidence>
<feature type="domain" description="Plant heme peroxidase family profile" evidence="10">
    <location>
        <begin position="451"/>
        <end position="681"/>
    </location>
</feature>
<keyword evidence="4" id="KW-0479">Metal-binding</keyword>
<evidence type="ECO:0000313" key="12">
    <source>
        <dbReference type="Proteomes" id="UP000664859"/>
    </source>
</evidence>
<organism evidence="11 12">
    <name type="scientific">Tribonema minus</name>
    <dbReference type="NCBI Taxonomy" id="303371"/>
    <lineage>
        <taxon>Eukaryota</taxon>
        <taxon>Sar</taxon>
        <taxon>Stramenopiles</taxon>
        <taxon>Ochrophyta</taxon>
        <taxon>PX clade</taxon>
        <taxon>Xanthophyceae</taxon>
        <taxon>Tribonematales</taxon>
        <taxon>Tribonemataceae</taxon>
        <taxon>Tribonema</taxon>
    </lineage>
</organism>
<dbReference type="InterPro" id="IPR019793">
    <property type="entry name" value="Peroxidases_heam-ligand_BS"/>
</dbReference>
<feature type="domain" description="Plant heme peroxidase family profile" evidence="10">
    <location>
        <begin position="93"/>
        <end position="378"/>
    </location>
</feature>
<dbReference type="PANTHER" id="PTHR30555:SF0">
    <property type="entry name" value="CATALASE-PEROXIDASE"/>
    <property type="match status" value="1"/>
</dbReference>
<dbReference type="GO" id="GO:0070301">
    <property type="term" value="P:cellular response to hydrogen peroxide"/>
    <property type="evidence" value="ECO:0007669"/>
    <property type="project" value="TreeGrafter"/>
</dbReference>
<dbReference type="PROSITE" id="PS00436">
    <property type="entry name" value="PEROXIDASE_2"/>
    <property type="match status" value="1"/>
</dbReference>
<dbReference type="Gene3D" id="1.10.520.10">
    <property type="match status" value="2"/>
</dbReference>
<comment type="catalytic activity">
    <reaction evidence="8">
        <text>2 H2O2 = O2 + 2 H2O</text>
        <dbReference type="Rhea" id="RHEA:20309"/>
        <dbReference type="ChEBI" id="CHEBI:15377"/>
        <dbReference type="ChEBI" id="CHEBI:15379"/>
        <dbReference type="ChEBI" id="CHEBI:16240"/>
        <dbReference type="EC" id="1.11.1.21"/>
    </reaction>
</comment>
<keyword evidence="5" id="KW-0560">Oxidoreductase</keyword>
<keyword evidence="2 11" id="KW-0575">Peroxidase</keyword>
<proteinExistence type="predicted"/>
<dbReference type="OrthoDB" id="407695at2759"/>
<dbReference type="AlphaFoldDB" id="A0A836CGB9"/>
<evidence type="ECO:0000256" key="7">
    <source>
        <dbReference type="ARBA" id="ARBA00023324"/>
    </source>
</evidence>
<evidence type="ECO:0000256" key="1">
    <source>
        <dbReference type="ARBA" id="ARBA00001970"/>
    </source>
</evidence>
<dbReference type="InterPro" id="IPR010255">
    <property type="entry name" value="Haem_peroxidase_sf"/>
</dbReference>
<feature type="signal peptide" evidence="9">
    <location>
        <begin position="1"/>
        <end position="18"/>
    </location>
</feature>
<dbReference type="GO" id="GO:0046872">
    <property type="term" value="F:metal ion binding"/>
    <property type="evidence" value="ECO:0007669"/>
    <property type="project" value="UniProtKB-KW"/>
</dbReference>
<dbReference type="Proteomes" id="UP000664859">
    <property type="component" value="Unassembled WGS sequence"/>
</dbReference>
<evidence type="ECO:0000256" key="3">
    <source>
        <dbReference type="ARBA" id="ARBA00022617"/>
    </source>
</evidence>
<dbReference type="PRINTS" id="PR00460">
    <property type="entry name" value="BPEROXIDASE"/>
</dbReference>
<evidence type="ECO:0000256" key="5">
    <source>
        <dbReference type="ARBA" id="ARBA00023002"/>
    </source>
</evidence>
<dbReference type="PRINTS" id="PR00458">
    <property type="entry name" value="PEROXIDASE"/>
</dbReference>
<dbReference type="InterPro" id="IPR002016">
    <property type="entry name" value="Haem_peroxidase"/>
</dbReference>
<keyword evidence="12" id="KW-1185">Reference proteome</keyword>
<sequence length="681" mass="73047">MRVTAATLALVLARGANGGCPFANGGAQKDGVRQMFEHEDRLLTSSFNDGDSVPWDELKADIVNLFVSSDSQDFWPADFGHYGPFFVRLAWHCSGSYRTSDGRGGCDGARIRFTPELDWPDNGNLDKALQLLQPLKLKYGDALSWGDLIVLTGTTAIQSMGGPVLGFCAGRIDDADGYGSLTLGPSPEQEALAPCPVNGDCKFPLGQTTVGLIYVNPEGHLSDPVPEGSVPDIRDSFGRMGMNDDETVGLIGAHAFGKFHGACSLGNGLCGSGPLKGNGSNTYTSGFEGKWTETPTLWTNDYFANLLEYDWEKYVGPGGKFQWRPVLKPGAPGPAADIQMLTTDVALTRDPDYLQIVQEYAADLDAFDTTFKNAWYKLTSRDMGPVTRCIGPDVPPAQPFQDPLPPAPEQLADFGAARTAVASLLASDPAHAAAVSALAYNCASTFRATDYLGGCNGARIRFEPDKYWPANAGVDQVLQLLTPIKAQFDTANNGVLSWADLIVLAGTVANEVAGGLGTTFCGGRVDADHGSNDFLAPRTYYSSALIAARDNMQVMGLTPIEAVALSGRLRSPEQVALMGGPGSYSDGTALDNTYFSMLLNEMWEPVDGVATTALGQYYRAASQEAFVTTSDLALIWDPLFKPIVEAYATNREFFQEQFAAAWTKFMNADRFDGPRGNVCTL</sequence>
<accession>A0A836CGB9</accession>
<evidence type="ECO:0000256" key="4">
    <source>
        <dbReference type="ARBA" id="ARBA00022723"/>
    </source>
</evidence>
<dbReference type="EMBL" id="JAFCMP010000175">
    <property type="protein sequence ID" value="KAG5184208.1"/>
    <property type="molecule type" value="Genomic_DNA"/>
</dbReference>
<evidence type="ECO:0000313" key="11">
    <source>
        <dbReference type="EMBL" id="KAG5184208.1"/>
    </source>
</evidence>
<feature type="chain" id="PRO_5032912417" evidence="9">
    <location>
        <begin position="19"/>
        <end position="681"/>
    </location>
</feature>
<protein>
    <submittedName>
        <fullName evidence="11">Heme peroxidase</fullName>
    </submittedName>
</protein>
<dbReference type="GO" id="GO:0020037">
    <property type="term" value="F:heme binding"/>
    <property type="evidence" value="ECO:0007669"/>
    <property type="project" value="InterPro"/>
</dbReference>
<keyword evidence="3" id="KW-0349">Heme</keyword>
<gene>
    <name evidence="11" type="ORF">JKP88DRAFT_181418</name>
</gene>
<dbReference type="Pfam" id="PF00141">
    <property type="entry name" value="peroxidase"/>
    <property type="match status" value="2"/>
</dbReference>
<comment type="caution">
    <text evidence="11">The sequence shown here is derived from an EMBL/GenBank/DDBJ whole genome shotgun (WGS) entry which is preliminary data.</text>
</comment>
<dbReference type="Gene3D" id="1.10.420.10">
    <property type="entry name" value="Peroxidase, domain 2"/>
    <property type="match status" value="2"/>
</dbReference>
<dbReference type="SUPFAM" id="SSF48113">
    <property type="entry name" value="Heme-dependent peroxidases"/>
    <property type="match status" value="2"/>
</dbReference>